<evidence type="ECO:0000313" key="2">
    <source>
        <dbReference type="EMBL" id="TFF34837.1"/>
    </source>
</evidence>
<reference evidence="2 3" key="1">
    <citation type="journal article" date="2017" name="Int. J. Syst. Evol. Microbiol.">
        <title>Mucilaginibacterpsychrotolerans sp. nov., isolated from peatlands.</title>
        <authorList>
            <person name="Deng Y."/>
            <person name="Shen L."/>
            <person name="Xu B."/>
            <person name="Liu Y."/>
            <person name="Gu Z."/>
            <person name="Liu H."/>
            <person name="Zhou Y."/>
        </authorList>
    </citation>
    <scope>NUCLEOTIDE SEQUENCE [LARGE SCALE GENOMIC DNA]</scope>
    <source>
        <strain evidence="2 3">NH7-4</strain>
    </source>
</reference>
<organism evidence="2 3">
    <name type="scientific">Mucilaginibacter psychrotolerans</name>
    <dbReference type="NCBI Taxonomy" id="1524096"/>
    <lineage>
        <taxon>Bacteria</taxon>
        <taxon>Pseudomonadati</taxon>
        <taxon>Bacteroidota</taxon>
        <taxon>Sphingobacteriia</taxon>
        <taxon>Sphingobacteriales</taxon>
        <taxon>Sphingobacteriaceae</taxon>
        <taxon>Mucilaginibacter</taxon>
    </lineage>
</organism>
<sequence length="479" mass="49534">MKKVFFLAALSLSIAFTSCSKKTVDDEPIVNPPVTSNVVTVTGDITTATTWSADKIYLLKGNVFVTGNVTLTIQAGTLIKGDKATKGALIITRGSKIEAVGTVDKPIVFTSNVAAGGRSQGDWGGIILLGNAPNNAGASVSIEGISDATDKGKYGGTNAADNSGTLKYVRIEYAGIPLGPDNEINGLTFGSVGSGTTIDYVEVYRSGDDAFEWFGGTVNAKHLLAIDSWDDDFDTDFGFSGKVQFGLAQRLAATADFSGSNGFESDNNGAGANITPQTSAVFSNMTILGPKEKSDFTSINANFQHGAQIRRNSSISILNSVIAGYTEGVFYDDAAGTAPANASGNLVAGTSVFANNLIAGSNSKGNQIKASNATALGVVTPLLTAVNTFSPDLYAAGIYTDAYKFGADIAPAARAGVPNFIQIAASPALTGAAFTNAKVADAFFEQVTFKGAFGTTDWTAGWAHFNPQTLPYETPGAVK</sequence>
<keyword evidence="3" id="KW-1185">Reference proteome</keyword>
<comment type="caution">
    <text evidence="2">The sequence shown here is derived from an EMBL/GenBank/DDBJ whole genome shotgun (WGS) entry which is preliminary data.</text>
</comment>
<name>A0A4Y8S8L8_9SPHI</name>
<evidence type="ECO:0000313" key="3">
    <source>
        <dbReference type="Proteomes" id="UP000297540"/>
    </source>
</evidence>
<gene>
    <name evidence="2" type="ORF">E2R66_20870</name>
</gene>
<proteinExistence type="predicted"/>
<feature type="signal peptide" evidence="1">
    <location>
        <begin position="1"/>
        <end position="20"/>
    </location>
</feature>
<protein>
    <recommendedName>
        <fullName evidence="4">T9SS C-terminal target domain-containing protein</fullName>
    </recommendedName>
</protein>
<accession>A0A4Y8S8L8</accession>
<evidence type="ECO:0008006" key="4">
    <source>
        <dbReference type="Google" id="ProtNLM"/>
    </source>
</evidence>
<dbReference type="OrthoDB" id="1521716at2"/>
<dbReference type="PANTHER" id="PTHR41339:SF1">
    <property type="entry name" value="SECRETED PROTEIN"/>
    <property type="match status" value="1"/>
</dbReference>
<dbReference type="RefSeq" id="WP_133234375.1">
    <property type="nucleotide sequence ID" value="NZ_SOZE01000026.1"/>
</dbReference>
<dbReference type="Proteomes" id="UP000297540">
    <property type="component" value="Unassembled WGS sequence"/>
</dbReference>
<dbReference type="EMBL" id="SOZE01000026">
    <property type="protein sequence ID" value="TFF34837.1"/>
    <property type="molecule type" value="Genomic_DNA"/>
</dbReference>
<feature type="chain" id="PRO_5021380362" description="T9SS C-terminal target domain-containing protein" evidence="1">
    <location>
        <begin position="21"/>
        <end position="479"/>
    </location>
</feature>
<dbReference type="AlphaFoldDB" id="A0A4Y8S8L8"/>
<dbReference type="PROSITE" id="PS51257">
    <property type="entry name" value="PROKAR_LIPOPROTEIN"/>
    <property type="match status" value="1"/>
</dbReference>
<evidence type="ECO:0000256" key="1">
    <source>
        <dbReference type="SAM" id="SignalP"/>
    </source>
</evidence>
<dbReference type="PANTHER" id="PTHR41339">
    <property type="entry name" value="LIPL48"/>
    <property type="match status" value="1"/>
</dbReference>
<keyword evidence="1" id="KW-0732">Signal</keyword>